<dbReference type="GO" id="GO:0008270">
    <property type="term" value="F:zinc ion binding"/>
    <property type="evidence" value="ECO:0007669"/>
    <property type="project" value="UniProtKB-KW"/>
</dbReference>
<keyword evidence="1" id="KW-0479">Metal-binding</keyword>
<comment type="caution">
    <text evidence="3">The sequence shown here is derived from an EMBL/GenBank/DDBJ whole genome shotgun (WGS) entry which is preliminary data.</text>
</comment>
<dbReference type="InterPro" id="IPR036236">
    <property type="entry name" value="Znf_C2H2_sf"/>
</dbReference>
<name>X8IZU9_9AGAM</name>
<gene>
    <name evidence="3" type="ORF">RSOL_125450</name>
</gene>
<keyword evidence="1" id="KW-0863">Zinc-finger</keyword>
<feature type="domain" description="C2H2-type" evidence="2">
    <location>
        <begin position="171"/>
        <end position="200"/>
    </location>
</feature>
<evidence type="ECO:0000259" key="2">
    <source>
        <dbReference type="PROSITE" id="PS50157"/>
    </source>
</evidence>
<dbReference type="PROSITE" id="PS50157">
    <property type="entry name" value="ZINC_FINGER_C2H2_2"/>
    <property type="match status" value="1"/>
</dbReference>
<protein>
    <submittedName>
        <fullName evidence="3">Zinc finger, C2H2 type protein</fullName>
    </submittedName>
</protein>
<accession>X8IZU9</accession>
<keyword evidence="1" id="KW-0862">Zinc</keyword>
<reference evidence="4" key="1">
    <citation type="journal article" date="2014" name="Genome Announc.">
        <title>Draft genome sequence of the plant-pathogenic soil fungus Rhizoctonia solani anastomosis group 3 strain Rhs1AP.</title>
        <authorList>
            <person name="Cubeta M.A."/>
            <person name="Thomas E."/>
            <person name="Dean R.A."/>
            <person name="Jabaji S."/>
            <person name="Neate S.M."/>
            <person name="Tavantzis S."/>
            <person name="Toda T."/>
            <person name="Vilgalys R."/>
            <person name="Bharathan N."/>
            <person name="Fedorova-Abrams N."/>
            <person name="Pakala S.B."/>
            <person name="Pakala S.M."/>
            <person name="Zafar N."/>
            <person name="Joardar V."/>
            <person name="Losada L."/>
            <person name="Nierman W.C."/>
        </authorList>
    </citation>
    <scope>NUCLEOTIDE SEQUENCE [LARGE SCALE GENOMIC DNA]</scope>
    <source>
        <strain evidence="4">AG-3</strain>
    </source>
</reference>
<organism evidence="3 4">
    <name type="scientific">Rhizoctonia solani AG-3 Rhs1AP</name>
    <dbReference type="NCBI Taxonomy" id="1086054"/>
    <lineage>
        <taxon>Eukaryota</taxon>
        <taxon>Fungi</taxon>
        <taxon>Dikarya</taxon>
        <taxon>Basidiomycota</taxon>
        <taxon>Agaricomycotina</taxon>
        <taxon>Agaricomycetes</taxon>
        <taxon>Cantharellales</taxon>
        <taxon>Ceratobasidiaceae</taxon>
        <taxon>Rhizoctonia</taxon>
    </lineage>
</organism>
<sequence>MECYIAGAQYFAIDQQLYAFNTIHGLVFPVDDTCEPLHPILHAPAPGESTQICGINLRTTYDKGLEYCKDHSHRWEPVELFPTYGDACEVSVNPSLFHSLVGFELERDEDEEELFRSYGWPPTRQSIDQWVEDRKTCHAPNVCPMKDCKQELRRPHALKDHLFFKFEIKDYKCDHRECGRSFATKTNYSRHMKGCAVGNN</sequence>
<dbReference type="EMBL" id="JATN01000322">
    <property type="protein sequence ID" value="EUC55623.1"/>
    <property type="molecule type" value="Genomic_DNA"/>
</dbReference>
<dbReference type="InterPro" id="IPR013087">
    <property type="entry name" value="Znf_C2H2_type"/>
</dbReference>
<dbReference type="Proteomes" id="UP000030108">
    <property type="component" value="Unassembled WGS sequence"/>
</dbReference>
<evidence type="ECO:0000256" key="1">
    <source>
        <dbReference type="PROSITE-ProRule" id="PRU00042"/>
    </source>
</evidence>
<evidence type="ECO:0000313" key="4">
    <source>
        <dbReference type="Proteomes" id="UP000030108"/>
    </source>
</evidence>
<dbReference type="SUPFAM" id="SSF57667">
    <property type="entry name" value="beta-beta-alpha zinc fingers"/>
    <property type="match status" value="1"/>
</dbReference>
<dbReference type="Gene3D" id="3.30.160.60">
    <property type="entry name" value="Classic Zinc Finger"/>
    <property type="match status" value="1"/>
</dbReference>
<evidence type="ECO:0000313" key="3">
    <source>
        <dbReference type="EMBL" id="EUC55623.1"/>
    </source>
</evidence>
<dbReference type="OrthoDB" id="3256488at2759"/>
<dbReference type="Pfam" id="PF00096">
    <property type="entry name" value="zf-C2H2"/>
    <property type="match status" value="1"/>
</dbReference>
<dbReference type="AlphaFoldDB" id="X8IZU9"/>
<proteinExistence type="predicted"/>